<dbReference type="EMBL" id="KN832138">
    <property type="protein sequence ID" value="KIN93738.1"/>
    <property type="molecule type" value="Genomic_DNA"/>
</dbReference>
<dbReference type="Proteomes" id="UP000054217">
    <property type="component" value="Unassembled WGS sequence"/>
</dbReference>
<dbReference type="HOGENOM" id="CLU_1982467_0_0_1"/>
<reference evidence="2 3" key="1">
    <citation type="submission" date="2014-04" db="EMBL/GenBank/DDBJ databases">
        <authorList>
            <consortium name="DOE Joint Genome Institute"/>
            <person name="Kuo A."/>
            <person name="Kohler A."/>
            <person name="Costa M.D."/>
            <person name="Nagy L.G."/>
            <person name="Floudas D."/>
            <person name="Copeland A."/>
            <person name="Barry K.W."/>
            <person name="Cichocki N."/>
            <person name="Veneault-Fourrey C."/>
            <person name="LaButti K."/>
            <person name="Lindquist E.A."/>
            <person name="Lipzen A."/>
            <person name="Lundell T."/>
            <person name="Morin E."/>
            <person name="Murat C."/>
            <person name="Sun H."/>
            <person name="Tunlid A."/>
            <person name="Henrissat B."/>
            <person name="Grigoriev I.V."/>
            <person name="Hibbett D.S."/>
            <person name="Martin F."/>
            <person name="Nordberg H.P."/>
            <person name="Cantor M.N."/>
            <person name="Hua S.X."/>
        </authorList>
    </citation>
    <scope>NUCLEOTIDE SEQUENCE [LARGE SCALE GENOMIC DNA]</scope>
    <source>
        <strain evidence="2 3">Marx 270</strain>
    </source>
</reference>
<proteinExistence type="predicted"/>
<organism evidence="2 3">
    <name type="scientific">Pisolithus tinctorius Marx 270</name>
    <dbReference type="NCBI Taxonomy" id="870435"/>
    <lineage>
        <taxon>Eukaryota</taxon>
        <taxon>Fungi</taxon>
        <taxon>Dikarya</taxon>
        <taxon>Basidiomycota</taxon>
        <taxon>Agaricomycotina</taxon>
        <taxon>Agaricomycetes</taxon>
        <taxon>Agaricomycetidae</taxon>
        <taxon>Boletales</taxon>
        <taxon>Sclerodermatineae</taxon>
        <taxon>Pisolithaceae</taxon>
        <taxon>Pisolithus</taxon>
    </lineage>
</organism>
<evidence type="ECO:0000256" key="1">
    <source>
        <dbReference type="SAM" id="MobiDB-lite"/>
    </source>
</evidence>
<feature type="region of interest" description="Disordered" evidence="1">
    <location>
        <begin position="20"/>
        <end position="126"/>
    </location>
</feature>
<reference evidence="3" key="2">
    <citation type="submission" date="2015-01" db="EMBL/GenBank/DDBJ databases">
        <title>Evolutionary Origins and Diversification of the Mycorrhizal Mutualists.</title>
        <authorList>
            <consortium name="DOE Joint Genome Institute"/>
            <consortium name="Mycorrhizal Genomics Consortium"/>
            <person name="Kohler A."/>
            <person name="Kuo A."/>
            <person name="Nagy L.G."/>
            <person name="Floudas D."/>
            <person name="Copeland A."/>
            <person name="Barry K.W."/>
            <person name="Cichocki N."/>
            <person name="Veneault-Fourrey C."/>
            <person name="LaButti K."/>
            <person name="Lindquist E.A."/>
            <person name="Lipzen A."/>
            <person name="Lundell T."/>
            <person name="Morin E."/>
            <person name="Murat C."/>
            <person name="Riley R."/>
            <person name="Ohm R."/>
            <person name="Sun H."/>
            <person name="Tunlid A."/>
            <person name="Henrissat B."/>
            <person name="Grigoriev I.V."/>
            <person name="Hibbett D.S."/>
            <person name="Martin F."/>
        </authorList>
    </citation>
    <scope>NUCLEOTIDE SEQUENCE [LARGE SCALE GENOMIC DNA]</scope>
    <source>
        <strain evidence="3">Marx 270</strain>
    </source>
</reference>
<protein>
    <submittedName>
        <fullName evidence="2">Uncharacterized protein</fullName>
    </submittedName>
</protein>
<keyword evidence="3" id="KW-1185">Reference proteome</keyword>
<feature type="compositionally biased region" description="Polar residues" evidence="1">
    <location>
        <begin position="93"/>
        <end position="126"/>
    </location>
</feature>
<dbReference type="AlphaFoldDB" id="A0A0C3NDS9"/>
<evidence type="ECO:0000313" key="2">
    <source>
        <dbReference type="EMBL" id="KIN93738.1"/>
    </source>
</evidence>
<name>A0A0C3NDS9_PISTI</name>
<sequence>MMPMHKNEILLMKKLDKEKTRAATMIPGDDSRADASPTLEWPGSDDEGGGSRPQEHPQVTVLNQDSSPPHDRGLTLSTGWLQVPQAVMESHSENLNDSQMSGGCTHQNSMPQTQATYHSQGIDSSQ</sequence>
<dbReference type="OrthoDB" id="2688827at2759"/>
<accession>A0A0C3NDS9</accession>
<evidence type="ECO:0000313" key="3">
    <source>
        <dbReference type="Proteomes" id="UP000054217"/>
    </source>
</evidence>
<gene>
    <name evidence="2" type="ORF">M404DRAFT_1008767</name>
</gene>
<dbReference type="InParanoid" id="A0A0C3NDS9"/>